<name>A0A6P2BN65_9ACTN</name>
<dbReference type="InterPro" id="IPR017853">
    <property type="entry name" value="GH"/>
</dbReference>
<dbReference type="RefSeq" id="WP_145861616.1">
    <property type="nucleotide sequence ID" value="NZ_RPFW01000010.1"/>
</dbReference>
<dbReference type="Proteomes" id="UP000460272">
    <property type="component" value="Unassembled WGS sequence"/>
</dbReference>
<evidence type="ECO:0000313" key="2">
    <source>
        <dbReference type="EMBL" id="TVZ00067.1"/>
    </source>
</evidence>
<dbReference type="OrthoDB" id="9758333at2"/>
<gene>
    <name evidence="2" type="ORF">EAS64_39015</name>
</gene>
<protein>
    <recommendedName>
        <fullName evidence="4">Alpha-L-arabinofuranosidase</fullName>
    </recommendedName>
</protein>
<proteinExistence type="predicted"/>
<keyword evidence="3" id="KW-1185">Reference proteome</keyword>
<dbReference type="Gene3D" id="3.20.20.80">
    <property type="entry name" value="Glycosidases"/>
    <property type="match status" value="1"/>
</dbReference>
<dbReference type="SUPFAM" id="SSF51445">
    <property type="entry name" value="(Trans)glycosidases"/>
    <property type="match status" value="1"/>
</dbReference>
<reference evidence="2 3" key="1">
    <citation type="submission" date="2018-11" db="EMBL/GenBank/DDBJ databases">
        <title>Trebonia kvetii gen.nov., sp.nov., a novel acidophilic actinobacterium, and proposal of the new actinobacterial family Treboniaceae fam. nov.</title>
        <authorList>
            <person name="Rapoport D."/>
            <person name="Sagova-Mareckova M."/>
            <person name="Sedlacek I."/>
            <person name="Provaznik J."/>
            <person name="Kralova S."/>
            <person name="Pavlinic D."/>
            <person name="Benes V."/>
            <person name="Kopecky J."/>
        </authorList>
    </citation>
    <scope>NUCLEOTIDE SEQUENCE [LARGE SCALE GENOMIC DNA]</scope>
    <source>
        <strain evidence="2 3">15Tr583</strain>
    </source>
</reference>
<evidence type="ECO:0008006" key="4">
    <source>
        <dbReference type="Google" id="ProtNLM"/>
    </source>
</evidence>
<evidence type="ECO:0000313" key="3">
    <source>
        <dbReference type="Proteomes" id="UP000460272"/>
    </source>
</evidence>
<keyword evidence="1" id="KW-0732">Signal</keyword>
<feature type="chain" id="PRO_5026910803" description="Alpha-L-arabinofuranosidase" evidence="1">
    <location>
        <begin position="18"/>
        <end position="689"/>
    </location>
</feature>
<feature type="signal peptide" evidence="1">
    <location>
        <begin position="1"/>
        <end position="17"/>
    </location>
</feature>
<accession>A0A6P2BN65</accession>
<dbReference type="AlphaFoldDB" id="A0A6P2BN65"/>
<evidence type="ECO:0000256" key="1">
    <source>
        <dbReference type="SAM" id="SignalP"/>
    </source>
</evidence>
<dbReference type="EMBL" id="RPFW01000010">
    <property type="protein sequence ID" value="TVZ00067.1"/>
    <property type="molecule type" value="Genomic_DNA"/>
</dbReference>
<organism evidence="2 3">
    <name type="scientific">Trebonia kvetii</name>
    <dbReference type="NCBI Taxonomy" id="2480626"/>
    <lineage>
        <taxon>Bacteria</taxon>
        <taxon>Bacillati</taxon>
        <taxon>Actinomycetota</taxon>
        <taxon>Actinomycetes</taxon>
        <taxon>Streptosporangiales</taxon>
        <taxon>Treboniaceae</taxon>
        <taxon>Trebonia</taxon>
    </lineage>
</organism>
<sequence length="689" mass="70481">MTLAVLAAAALPGAAGAATSAPSDSTPVTLSASPLGVDIAPWDPVYSTTANFNAVQPLLKAAGFNEIHYSGGVTADQYDWQTDTDLSNCPAGQTFADFSAACVTSDALDFSLLSQHARDLGAQTFATVNYGTGTPDLAAAWVAQAAATPGQQVSDWEIGNESYGCWMEDEWLADPPANIADYVPNGPCPTTAVMANSYAVHAGDYMTAMKAADPNAQIGVPWAFDNGVGGAAVANNTTWNDTILQADGADISFVDAHWYPFSFGGNTDPAGKKNPSDQQVIQSVMQIPSEYAKIRGTLNTYDPGAQVIIGETGVSFLETGVPCLPAGALFAAGDVLSWLAAGAQSVNWWPLDTNTNLDYTGTSNCQQDEAMFTNPRNPATASPRPLTPYVGYLLASALAKPGAQLSELSQQGDVLRFQSVLPGGKVAVALINTNTGSAKTATAGSSLSPYLTVQTYSAGNQNSTNTKIATTATTAAAIASGITLPAESIVVLTQRTPKPSGMSLTATSATVKAGTKVTLTGNLTLNGAAAPAGVSVKVNRQVGGRTQATLTVKTAAGGGFTVTDIPPATGSYTYAASYVSNTYLPATANHAVTVTAAKPALKLAASAKSVKPGTKVTVTASLGAPHVNKTLVIYAQVKGGAKKVIKRATVNAKGQLSVVFTVKANTTFTVTFAGDTWYTAGSAAAAVKA</sequence>
<comment type="caution">
    <text evidence="2">The sequence shown here is derived from an EMBL/GenBank/DDBJ whole genome shotgun (WGS) entry which is preliminary data.</text>
</comment>